<name>A0A151U7S5_CAJCA</name>
<dbReference type="PANTHER" id="PTHR38370">
    <property type="entry name" value="BETA-1,4-XYLOSIDASE"/>
    <property type="match status" value="1"/>
</dbReference>
<sequence length="93" mass="10660">MEGLIPYLIHVIKKQNPHHHQHSHRRSLSHSESSNRSYHLLLASDSFTGSSHRRSRSDTTHEFLDQRSYAAPPTLNVNAAIPSNNITNVRKRN</sequence>
<feature type="compositionally biased region" description="Basic residues" evidence="1">
    <location>
        <begin position="14"/>
        <end position="28"/>
    </location>
</feature>
<accession>A0A151U7S5</accession>
<feature type="compositionally biased region" description="Low complexity" evidence="1">
    <location>
        <begin position="30"/>
        <end position="39"/>
    </location>
</feature>
<evidence type="ECO:0000313" key="2">
    <source>
        <dbReference type="EMBL" id="KYP75281.1"/>
    </source>
</evidence>
<dbReference type="Proteomes" id="UP000075243">
    <property type="component" value="Chromosome 2"/>
</dbReference>
<proteinExistence type="predicted"/>
<dbReference type="AlphaFoldDB" id="A0A151U7S5"/>
<dbReference type="Gramene" id="C.cajan_07776.t">
    <property type="protein sequence ID" value="C.cajan_07776.t.cds1"/>
    <property type="gene ID" value="C.cajan_07776"/>
</dbReference>
<organism evidence="2 3">
    <name type="scientific">Cajanus cajan</name>
    <name type="common">Pigeon pea</name>
    <name type="synonym">Cajanus indicus</name>
    <dbReference type="NCBI Taxonomy" id="3821"/>
    <lineage>
        <taxon>Eukaryota</taxon>
        <taxon>Viridiplantae</taxon>
        <taxon>Streptophyta</taxon>
        <taxon>Embryophyta</taxon>
        <taxon>Tracheophyta</taxon>
        <taxon>Spermatophyta</taxon>
        <taxon>Magnoliopsida</taxon>
        <taxon>eudicotyledons</taxon>
        <taxon>Gunneridae</taxon>
        <taxon>Pentapetalae</taxon>
        <taxon>rosids</taxon>
        <taxon>fabids</taxon>
        <taxon>Fabales</taxon>
        <taxon>Fabaceae</taxon>
        <taxon>Papilionoideae</taxon>
        <taxon>50 kb inversion clade</taxon>
        <taxon>NPAAA clade</taxon>
        <taxon>indigoferoid/millettioid clade</taxon>
        <taxon>Phaseoleae</taxon>
        <taxon>Cajanus</taxon>
    </lineage>
</organism>
<evidence type="ECO:0000256" key="1">
    <source>
        <dbReference type="SAM" id="MobiDB-lite"/>
    </source>
</evidence>
<dbReference type="OMA" id="HASYHRL"/>
<protein>
    <submittedName>
        <fullName evidence="2">Uncharacterized protein</fullName>
    </submittedName>
</protein>
<feature type="region of interest" description="Disordered" evidence="1">
    <location>
        <begin position="14"/>
        <end position="64"/>
    </location>
</feature>
<keyword evidence="3" id="KW-1185">Reference proteome</keyword>
<gene>
    <name evidence="2" type="ORF">KK1_008000</name>
</gene>
<dbReference type="PANTHER" id="PTHR38370:SF1">
    <property type="entry name" value="BETA-1,4-XYLOSIDASE"/>
    <property type="match status" value="1"/>
</dbReference>
<dbReference type="EMBL" id="CM003604">
    <property type="protein sequence ID" value="KYP75281.1"/>
    <property type="molecule type" value="Genomic_DNA"/>
</dbReference>
<evidence type="ECO:0000313" key="3">
    <source>
        <dbReference type="Proteomes" id="UP000075243"/>
    </source>
</evidence>
<reference evidence="2 3" key="1">
    <citation type="journal article" date="2012" name="Nat. Biotechnol.">
        <title>Draft genome sequence of pigeonpea (Cajanus cajan), an orphan legume crop of resource-poor farmers.</title>
        <authorList>
            <person name="Varshney R.K."/>
            <person name="Chen W."/>
            <person name="Li Y."/>
            <person name="Bharti A.K."/>
            <person name="Saxena R.K."/>
            <person name="Schlueter J.A."/>
            <person name="Donoghue M.T."/>
            <person name="Azam S."/>
            <person name="Fan G."/>
            <person name="Whaley A.M."/>
            <person name="Farmer A.D."/>
            <person name="Sheridan J."/>
            <person name="Iwata A."/>
            <person name="Tuteja R."/>
            <person name="Penmetsa R.V."/>
            <person name="Wu W."/>
            <person name="Upadhyaya H.D."/>
            <person name="Yang S.P."/>
            <person name="Shah T."/>
            <person name="Saxena K.B."/>
            <person name="Michael T."/>
            <person name="McCombie W.R."/>
            <person name="Yang B."/>
            <person name="Zhang G."/>
            <person name="Yang H."/>
            <person name="Wang J."/>
            <person name="Spillane C."/>
            <person name="Cook D.R."/>
            <person name="May G.D."/>
            <person name="Xu X."/>
            <person name="Jackson S.A."/>
        </authorList>
    </citation>
    <scope>NUCLEOTIDE SEQUENCE [LARGE SCALE GENOMIC DNA]</scope>
    <source>
        <strain evidence="3">cv. Asha</strain>
    </source>
</reference>